<dbReference type="AlphaFoldDB" id="A0A8J6TSK1"/>
<gene>
    <name evidence="8" type="primary">cmk</name>
    <name evidence="10" type="ORF">H8D96_09415</name>
</gene>
<keyword evidence="5 8" id="KW-0067">ATP-binding</keyword>
<dbReference type="GO" id="GO:0005829">
    <property type="term" value="C:cytosol"/>
    <property type="evidence" value="ECO:0007669"/>
    <property type="project" value="TreeGrafter"/>
</dbReference>
<dbReference type="GO" id="GO:0006220">
    <property type="term" value="P:pyrimidine nucleotide metabolic process"/>
    <property type="evidence" value="ECO:0007669"/>
    <property type="project" value="UniProtKB-UniRule"/>
</dbReference>
<dbReference type="PANTHER" id="PTHR21299">
    <property type="entry name" value="CYTIDYLATE KINASE/PANTOATE-BETA-ALANINE LIGASE"/>
    <property type="match status" value="1"/>
</dbReference>
<dbReference type="NCBIfam" id="TIGR00017">
    <property type="entry name" value="cmk"/>
    <property type="match status" value="1"/>
</dbReference>
<dbReference type="CDD" id="cd02020">
    <property type="entry name" value="CMPK"/>
    <property type="match status" value="1"/>
</dbReference>
<dbReference type="GO" id="GO:0005524">
    <property type="term" value="F:ATP binding"/>
    <property type="evidence" value="ECO:0007669"/>
    <property type="project" value="UniProtKB-UniRule"/>
</dbReference>
<evidence type="ECO:0000256" key="2">
    <source>
        <dbReference type="ARBA" id="ARBA00022679"/>
    </source>
</evidence>
<comment type="catalytic activity">
    <reaction evidence="7 8">
        <text>CMP + ATP = CDP + ADP</text>
        <dbReference type="Rhea" id="RHEA:11600"/>
        <dbReference type="ChEBI" id="CHEBI:30616"/>
        <dbReference type="ChEBI" id="CHEBI:58069"/>
        <dbReference type="ChEBI" id="CHEBI:60377"/>
        <dbReference type="ChEBI" id="CHEBI:456216"/>
        <dbReference type="EC" id="2.7.4.25"/>
    </reaction>
</comment>
<dbReference type="GO" id="GO:0036431">
    <property type="term" value="F:dCMP kinase activity"/>
    <property type="evidence" value="ECO:0007669"/>
    <property type="project" value="InterPro"/>
</dbReference>
<dbReference type="HAMAP" id="MF_00238">
    <property type="entry name" value="Cytidyl_kinase_type1"/>
    <property type="match status" value="1"/>
</dbReference>
<evidence type="ECO:0000256" key="3">
    <source>
        <dbReference type="ARBA" id="ARBA00022741"/>
    </source>
</evidence>
<dbReference type="Pfam" id="PF02224">
    <property type="entry name" value="Cytidylate_kin"/>
    <property type="match status" value="1"/>
</dbReference>
<comment type="subcellular location">
    <subcellularLocation>
        <location evidence="8">Cytoplasm</location>
    </subcellularLocation>
</comment>
<organism evidence="10 11">
    <name type="scientific">Candidatus Desulfatibia vada</name>
    <dbReference type="NCBI Taxonomy" id="2841696"/>
    <lineage>
        <taxon>Bacteria</taxon>
        <taxon>Pseudomonadati</taxon>
        <taxon>Thermodesulfobacteriota</taxon>
        <taxon>Desulfobacteria</taxon>
        <taxon>Desulfobacterales</taxon>
        <taxon>Desulfobacterales incertae sedis</taxon>
        <taxon>Candidatus Desulfatibia</taxon>
    </lineage>
</organism>
<comment type="catalytic activity">
    <reaction evidence="6 8">
        <text>dCMP + ATP = dCDP + ADP</text>
        <dbReference type="Rhea" id="RHEA:25094"/>
        <dbReference type="ChEBI" id="CHEBI:30616"/>
        <dbReference type="ChEBI" id="CHEBI:57566"/>
        <dbReference type="ChEBI" id="CHEBI:58593"/>
        <dbReference type="ChEBI" id="CHEBI:456216"/>
        <dbReference type="EC" id="2.7.4.25"/>
    </reaction>
</comment>
<keyword evidence="2 8" id="KW-0808">Transferase</keyword>
<dbReference type="InterPro" id="IPR003136">
    <property type="entry name" value="Cytidylate_kin"/>
</dbReference>
<dbReference type="InterPro" id="IPR011994">
    <property type="entry name" value="Cytidylate_kinase_dom"/>
</dbReference>
<keyword evidence="4 8" id="KW-0418">Kinase</keyword>
<evidence type="ECO:0000313" key="10">
    <source>
        <dbReference type="EMBL" id="MBC8432127.1"/>
    </source>
</evidence>
<proteinExistence type="inferred from homology"/>
<reference evidence="10 11" key="1">
    <citation type="submission" date="2020-08" db="EMBL/GenBank/DDBJ databases">
        <title>Bridging the membrane lipid divide: bacteria of the FCB group superphylum have the potential to synthesize archaeal ether lipids.</title>
        <authorList>
            <person name="Villanueva L."/>
            <person name="Von Meijenfeldt F.A.B."/>
            <person name="Westbye A.B."/>
            <person name="Yadav S."/>
            <person name="Hopmans E.C."/>
            <person name="Dutilh B.E."/>
            <person name="Sinninghe Damste J.S."/>
        </authorList>
    </citation>
    <scope>NUCLEOTIDE SEQUENCE [LARGE SCALE GENOMIC DNA]</scope>
    <source>
        <strain evidence="10">NIOZ-UU17</strain>
    </source>
</reference>
<dbReference type="InterPro" id="IPR027417">
    <property type="entry name" value="P-loop_NTPase"/>
</dbReference>
<feature type="binding site" evidence="8">
    <location>
        <begin position="10"/>
        <end position="18"/>
    </location>
    <ligand>
        <name>ATP</name>
        <dbReference type="ChEBI" id="CHEBI:30616"/>
    </ligand>
</feature>
<evidence type="ECO:0000256" key="6">
    <source>
        <dbReference type="ARBA" id="ARBA00047615"/>
    </source>
</evidence>
<name>A0A8J6TSK1_9BACT</name>
<evidence type="ECO:0000256" key="7">
    <source>
        <dbReference type="ARBA" id="ARBA00048478"/>
    </source>
</evidence>
<evidence type="ECO:0000256" key="1">
    <source>
        <dbReference type="ARBA" id="ARBA00009427"/>
    </source>
</evidence>
<dbReference type="PANTHER" id="PTHR21299:SF2">
    <property type="entry name" value="CYTIDYLATE KINASE"/>
    <property type="match status" value="1"/>
</dbReference>
<keyword evidence="8" id="KW-0963">Cytoplasm</keyword>
<accession>A0A8J6TSK1</accession>
<sequence>MRRLLVTIDGPAGAGKTTVSRMLAHRLAYTYIDTGALYRGVALAAISAGLNADDDEGLEKLCRTLKIKFVTGDQGLRLLSNDVDITDKIRTPEITMFASAVSARPVVRGYLLDLQREMGQEKGVVFEGRDMGTVVFPDADLKFYLDASHKTRSFRRYQELTTKTQQTLEEVERDMAKRDKNDSTRDLAPLKPAKDAIIIDSTEFSVKAVVELMLSKIDEFV</sequence>
<dbReference type="SUPFAM" id="SSF52540">
    <property type="entry name" value="P-loop containing nucleoside triphosphate hydrolases"/>
    <property type="match status" value="1"/>
</dbReference>
<evidence type="ECO:0000256" key="4">
    <source>
        <dbReference type="ARBA" id="ARBA00022777"/>
    </source>
</evidence>
<evidence type="ECO:0000256" key="5">
    <source>
        <dbReference type="ARBA" id="ARBA00022840"/>
    </source>
</evidence>
<dbReference type="GO" id="GO:0015949">
    <property type="term" value="P:nucleobase-containing small molecule interconversion"/>
    <property type="evidence" value="ECO:0007669"/>
    <property type="project" value="TreeGrafter"/>
</dbReference>
<evidence type="ECO:0000256" key="8">
    <source>
        <dbReference type="HAMAP-Rule" id="MF_00238"/>
    </source>
</evidence>
<evidence type="ECO:0000259" key="9">
    <source>
        <dbReference type="Pfam" id="PF02224"/>
    </source>
</evidence>
<evidence type="ECO:0000313" key="11">
    <source>
        <dbReference type="Proteomes" id="UP000605201"/>
    </source>
</evidence>
<comment type="caution">
    <text evidence="10">The sequence shown here is derived from an EMBL/GenBank/DDBJ whole genome shotgun (WGS) entry which is preliminary data.</text>
</comment>
<feature type="domain" description="Cytidylate kinase" evidence="9">
    <location>
        <begin position="6"/>
        <end position="218"/>
    </location>
</feature>
<dbReference type="EC" id="2.7.4.25" evidence="8"/>
<keyword evidence="3 8" id="KW-0547">Nucleotide-binding</keyword>
<dbReference type="Gene3D" id="3.40.50.300">
    <property type="entry name" value="P-loop containing nucleotide triphosphate hydrolases"/>
    <property type="match status" value="1"/>
</dbReference>
<dbReference type="Proteomes" id="UP000605201">
    <property type="component" value="Unassembled WGS sequence"/>
</dbReference>
<protein>
    <recommendedName>
        <fullName evidence="8">Cytidylate kinase</fullName>
        <shortName evidence="8">CK</shortName>
        <ecNumber evidence="8">2.7.4.25</ecNumber>
    </recommendedName>
    <alternativeName>
        <fullName evidence="8">Cytidine monophosphate kinase</fullName>
        <shortName evidence="8">CMP kinase</shortName>
    </alternativeName>
</protein>
<comment type="similarity">
    <text evidence="1 8">Belongs to the cytidylate kinase family. Type 1 subfamily.</text>
</comment>
<dbReference type="EMBL" id="JACNIG010000207">
    <property type="protein sequence ID" value="MBC8432127.1"/>
    <property type="molecule type" value="Genomic_DNA"/>
</dbReference>